<proteinExistence type="predicted"/>
<dbReference type="EMBL" id="QPJD01000008">
    <property type="protein sequence ID" value="RCW47407.1"/>
    <property type="molecule type" value="Genomic_DNA"/>
</dbReference>
<feature type="transmembrane region" description="Helical" evidence="1">
    <location>
        <begin position="76"/>
        <end position="103"/>
    </location>
</feature>
<protein>
    <submittedName>
        <fullName evidence="2">Uncharacterized protein</fullName>
    </submittedName>
</protein>
<dbReference type="RefSeq" id="WP_114380684.1">
    <property type="nucleotide sequence ID" value="NZ_QPJD01000008.1"/>
</dbReference>
<feature type="transmembrane region" description="Helical" evidence="1">
    <location>
        <begin position="362"/>
        <end position="378"/>
    </location>
</feature>
<keyword evidence="3" id="KW-1185">Reference proteome</keyword>
<feature type="transmembrane region" description="Helical" evidence="1">
    <location>
        <begin position="297"/>
        <end position="319"/>
    </location>
</feature>
<feature type="transmembrane region" description="Helical" evidence="1">
    <location>
        <begin position="331"/>
        <end position="350"/>
    </location>
</feature>
<evidence type="ECO:0000256" key="1">
    <source>
        <dbReference type="SAM" id="Phobius"/>
    </source>
</evidence>
<feature type="transmembrane region" description="Helical" evidence="1">
    <location>
        <begin position="166"/>
        <end position="188"/>
    </location>
</feature>
<keyword evidence="1" id="KW-1133">Transmembrane helix</keyword>
<dbReference type="Proteomes" id="UP000252415">
    <property type="component" value="Unassembled WGS sequence"/>
</dbReference>
<reference evidence="2 3" key="1">
    <citation type="submission" date="2018-07" db="EMBL/GenBank/DDBJ databases">
        <title>Genomic Encyclopedia of Type Strains, Phase III (KMG-III): the genomes of soil and plant-associated and newly described type strains.</title>
        <authorList>
            <person name="Whitman W."/>
        </authorList>
    </citation>
    <scope>NUCLEOTIDE SEQUENCE [LARGE SCALE GENOMIC DNA]</scope>
    <source>
        <strain evidence="2 3">CECT 7506</strain>
    </source>
</reference>
<accession>A0A368W3U8</accession>
<dbReference type="AlphaFoldDB" id="A0A368W3U8"/>
<feature type="transmembrane region" description="Helical" evidence="1">
    <location>
        <begin position="38"/>
        <end position="64"/>
    </location>
</feature>
<gene>
    <name evidence="2" type="ORF">DFP97_10820</name>
</gene>
<keyword evidence="1" id="KW-0472">Membrane</keyword>
<name>A0A368W3U8_9BACL</name>
<comment type="caution">
    <text evidence="2">The sequence shown here is derived from an EMBL/GenBank/DDBJ whole genome shotgun (WGS) entry which is preliminary data.</text>
</comment>
<keyword evidence="1" id="KW-0812">Transmembrane</keyword>
<evidence type="ECO:0000313" key="3">
    <source>
        <dbReference type="Proteomes" id="UP000252415"/>
    </source>
</evidence>
<sequence length="393" mass="44347">MSQSKPVLERFVRFWWVQLPFRASRFSKKLPYTFLDGLYLAAWPAVAAWFPLLALSAGLMIGWWHPGFESVFSESLVVIMIAAIVGTSSANLGLLFIAGFIFGDFFLQHTSWTQVGWRRDEGFLEHVIKVRIPLLIEYGLLYILMVKIPMITKALTAQLRVPFLPLKASFSVAAVLYVLLTGVLVYFWTQTVPVLVRPVFTWVSSRPPAEATVPLQQYEWVIIFVAIVIAAIRMLLQGMTAFRSEVGMPLDQLERELRELPPVKSLGDRVNPWFLAAAAALWSVLMIAGVYKSWIDPLFIGALIFVLLAARQQLIPVPLGVWPKLMDKIPLLIRLVFGFILIKIISSAILENAMHSTDTFRPLLLMTALSMLIIFLLTPQLPDVQQKEGEPLK</sequence>
<feature type="transmembrane region" description="Helical" evidence="1">
    <location>
        <begin position="218"/>
        <end position="236"/>
    </location>
</feature>
<feature type="transmembrane region" description="Helical" evidence="1">
    <location>
        <begin position="273"/>
        <end position="291"/>
    </location>
</feature>
<organism evidence="2 3">
    <name type="scientific">Paenibacillus prosopidis</name>
    <dbReference type="NCBI Taxonomy" id="630520"/>
    <lineage>
        <taxon>Bacteria</taxon>
        <taxon>Bacillati</taxon>
        <taxon>Bacillota</taxon>
        <taxon>Bacilli</taxon>
        <taxon>Bacillales</taxon>
        <taxon>Paenibacillaceae</taxon>
        <taxon>Paenibacillus</taxon>
    </lineage>
</organism>
<dbReference type="OrthoDB" id="2547257at2"/>
<feature type="transmembrane region" description="Helical" evidence="1">
    <location>
        <begin position="123"/>
        <end position="145"/>
    </location>
</feature>
<evidence type="ECO:0000313" key="2">
    <source>
        <dbReference type="EMBL" id="RCW47407.1"/>
    </source>
</evidence>